<organism evidence="3 4">
    <name type="scientific">Chaetomium strumarium</name>
    <dbReference type="NCBI Taxonomy" id="1170767"/>
    <lineage>
        <taxon>Eukaryota</taxon>
        <taxon>Fungi</taxon>
        <taxon>Dikarya</taxon>
        <taxon>Ascomycota</taxon>
        <taxon>Pezizomycotina</taxon>
        <taxon>Sordariomycetes</taxon>
        <taxon>Sordariomycetidae</taxon>
        <taxon>Sordariales</taxon>
        <taxon>Chaetomiaceae</taxon>
        <taxon>Chaetomium</taxon>
    </lineage>
</organism>
<feature type="domain" description="AHC1-like C2H2 zinc-finger" evidence="2">
    <location>
        <begin position="261"/>
        <end position="312"/>
    </location>
</feature>
<reference evidence="3" key="1">
    <citation type="journal article" date="2023" name="Mol. Phylogenet. Evol.">
        <title>Genome-scale phylogeny and comparative genomics of the fungal order Sordariales.</title>
        <authorList>
            <person name="Hensen N."/>
            <person name="Bonometti L."/>
            <person name="Westerberg I."/>
            <person name="Brannstrom I.O."/>
            <person name="Guillou S."/>
            <person name="Cros-Aarteil S."/>
            <person name="Calhoun S."/>
            <person name="Haridas S."/>
            <person name="Kuo A."/>
            <person name="Mondo S."/>
            <person name="Pangilinan J."/>
            <person name="Riley R."/>
            <person name="LaButti K."/>
            <person name="Andreopoulos B."/>
            <person name="Lipzen A."/>
            <person name="Chen C."/>
            <person name="Yan M."/>
            <person name="Daum C."/>
            <person name="Ng V."/>
            <person name="Clum A."/>
            <person name="Steindorff A."/>
            <person name="Ohm R.A."/>
            <person name="Martin F."/>
            <person name="Silar P."/>
            <person name="Natvig D.O."/>
            <person name="Lalanne C."/>
            <person name="Gautier V."/>
            <person name="Ament-Velasquez S.L."/>
            <person name="Kruys A."/>
            <person name="Hutchinson M.I."/>
            <person name="Powell A.J."/>
            <person name="Barry K."/>
            <person name="Miller A.N."/>
            <person name="Grigoriev I.V."/>
            <person name="Debuchy R."/>
            <person name="Gladieux P."/>
            <person name="Hiltunen Thoren M."/>
            <person name="Johannesson H."/>
        </authorList>
    </citation>
    <scope>NUCLEOTIDE SEQUENCE</scope>
    <source>
        <strain evidence="3">CBS 333.67</strain>
    </source>
</reference>
<dbReference type="Pfam" id="PF25909">
    <property type="entry name" value="zf-C2H2_AHC1"/>
    <property type="match status" value="1"/>
</dbReference>
<feature type="compositionally biased region" description="Polar residues" evidence="1">
    <location>
        <begin position="526"/>
        <end position="537"/>
    </location>
</feature>
<protein>
    <recommendedName>
        <fullName evidence="2">AHC1-like C2H2 zinc-finger domain-containing protein</fullName>
    </recommendedName>
</protein>
<dbReference type="Proteomes" id="UP001273166">
    <property type="component" value="Unassembled WGS sequence"/>
</dbReference>
<evidence type="ECO:0000256" key="1">
    <source>
        <dbReference type="SAM" id="MobiDB-lite"/>
    </source>
</evidence>
<feature type="region of interest" description="Disordered" evidence="1">
    <location>
        <begin position="218"/>
        <end position="240"/>
    </location>
</feature>
<dbReference type="GeneID" id="87881321"/>
<proteinExistence type="predicted"/>
<dbReference type="EMBL" id="JAUDZG010000004">
    <property type="protein sequence ID" value="KAK3305358.1"/>
    <property type="molecule type" value="Genomic_DNA"/>
</dbReference>
<reference evidence="3" key="2">
    <citation type="submission" date="2023-06" db="EMBL/GenBank/DDBJ databases">
        <authorList>
            <consortium name="Lawrence Berkeley National Laboratory"/>
            <person name="Mondo S.J."/>
            <person name="Hensen N."/>
            <person name="Bonometti L."/>
            <person name="Westerberg I."/>
            <person name="Brannstrom I.O."/>
            <person name="Guillou S."/>
            <person name="Cros-Aarteil S."/>
            <person name="Calhoun S."/>
            <person name="Haridas S."/>
            <person name="Kuo A."/>
            <person name="Pangilinan J."/>
            <person name="Riley R."/>
            <person name="Labutti K."/>
            <person name="Andreopoulos B."/>
            <person name="Lipzen A."/>
            <person name="Chen C."/>
            <person name="Yanf M."/>
            <person name="Daum C."/>
            <person name="Ng V."/>
            <person name="Clum A."/>
            <person name="Steindorff A."/>
            <person name="Ohm R."/>
            <person name="Martin F."/>
            <person name="Silar P."/>
            <person name="Natvig D."/>
            <person name="Lalanne C."/>
            <person name="Gautier V."/>
            <person name="Ament-Velasquez S.L."/>
            <person name="Kruys A."/>
            <person name="Hutchinson M.I."/>
            <person name="Powell A.J."/>
            <person name="Barry K."/>
            <person name="Miller A.N."/>
            <person name="Grigoriev I.V."/>
            <person name="Debuchy R."/>
            <person name="Gladieux P."/>
            <person name="Thoren M.H."/>
            <person name="Johannesson H."/>
        </authorList>
    </citation>
    <scope>NUCLEOTIDE SEQUENCE</scope>
    <source>
        <strain evidence="3">CBS 333.67</strain>
    </source>
</reference>
<dbReference type="RefSeq" id="XP_062721138.1">
    <property type="nucleotide sequence ID" value="XM_062862492.1"/>
</dbReference>
<feature type="compositionally biased region" description="Acidic residues" evidence="1">
    <location>
        <begin position="541"/>
        <end position="552"/>
    </location>
</feature>
<accession>A0AAJ0M1F2</accession>
<dbReference type="AlphaFoldDB" id="A0AAJ0M1F2"/>
<feature type="region of interest" description="Disordered" evidence="1">
    <location>
        <begin position="26"/>
        <end position="79"/>
    </location>
</feature>
<feature type="compositionally biased region" description="Low complexity" evidence="1">
    <location>
        <begin position="553"/>
        <end position="570"/>
    </location>
</feature>
<evidence type="ECO:0000313" key="3">
    <source>
        <dbReference type="EMBL" id="KAK3305358.1"/>
    </source>
</evidence>
<feature type="compositionally biased region" description="Basic and acidic residues" evidence="1">
    <location>
        <begin position="26"/>
        <end position="38"/>
    </location>
</feature>
<keyword evidence="4" id="KW-1185">Reference proteome</keyword>
<dbReference type="InterPro" id="IPR058706">
    <property type="entry name" value="zf-C2H2_AHC1-like"/>
</dbReference>
<feature type="region of interest" description="Disordered" evidence="1">
    <location>
        <begin position="382"/>
        <end position="403"/>
    </location>
</feature>
<feature type="region of interest" description="Disordered" evidence="1">
    <location>
        <begin position="444"/>
        <end position="628"/>
    </location>
</feature>
<sequence>MPMFGPWTSDARGSDKTLDAVDKLSPDCADRVGHDRSELPTPVSPQKRRPSFVDTARPPAKRSRTEENGDLPSPVSAFADGEEASVLRRRSMAPDFEAVRETIHLQLGLEILLKHDELRLANQELAKCQVALEQLRRCHLIPYPVQCPTPSQMLDISSGKGPALGSAVDEPVPKWAPPFGVVEGPYARHYAKWLIPDPVFDGVQPETHGLADAGRVRSTAEGRMTRSSVSDVGSFGKHRPVRGMAGQRLQALSSGYPQPKDKQSGCVLKRSDGVTVKLICIDCHRWDFSSTQGFINHCRIAHKRDFKSHEEAAVRCGRPIEVDESGAIIGGDKKLSAGAPSSLVHPLARAESMSDNQACKALLSRIQASIELYKQGKLPGVSSIPGTLPSAQRPASKASDSFVPSADAPYLSRLMEKKKLSGNLKEQVDDAKVKLDLDGIFAEDSDVDEPSTTDDTSRAEMLASASRTPAAMRMPSRVAVSPSQPPAAHRAASTKSRRATFADLEMDSTEVPETPMYDVDMDVDLSPNTIASNNAPSLVSDDGEYDDSDDGSASDASDAVESESVSDVAEINIDDDGDAREDTPRPVHQRGGSASKTVKLKKDESRHVTFVIPSPVPTNTKGGRRKKI</sequence>
<name>A0AAJ0M1F2_9PEZI</name>
<comment type="caution">
    <text evidence="3">The sequence shown here is derived from an EMBL/GenBank/DDBJ whole genome shotgun (WGS) entry which is preliminary data.</text>
</comment>
<evidence type="ECO:0000259" key="2">
    <source>
        <dbReference type="Pfam" id="PF25909"/>
    </source>
</evidence>
<evidence type="ECO:0000313" key="4">
    <source>
        <dbReference type="Proteomes" id="UP001273166"/>
    </source>
</evidence>
<gene>
    <name evidence="3" type="ORF">B0T15DRAFT_194575</name>
</gene>